<dbReference type="InterPro" id="IPR036188">
    <property type="entry name" value="FAD/NAD-bd_sf"/>
</dbReference>
<evidence type="ECO:0000256" key="4">
    <source>
        <dbReference type="ARBA" id="ARBA00023002"/>
    </source>
</evidence>
<dbReference type="Pfam" id="PF07992">
    <property type="entry name" value="Pyr_redox_2"/>
    <property type="match status" value="1"/>
</dbReference>
<keyword evidence="3" id="KW-0274">FAD</keyword>
<keyword evidence="9" id="KW-1185">Reference proteome</keyword>
<dbReference type="InterPro" id="IPR016156">
    <property type="entry name" value="FAD/NAD-linked_Rdtase_dimer_sf"/>
</dbReference>
<dbReference type="Gene3D" id="3.50.50.60">
    <property type="entry name" value="FAD/NAD(P)-binding domain"/>
    <property type="match status" value="2"/>
</dbReference>
<evidence type="ECO:0000256" key="3">
    <source>
        <dbReference type="ARBA" id="ARBA00022827"/>
    </source>
</evidence>
<organism evidence="8 9">
    <name type="scientific">Amycolatopsis rhabdoformis</name>
    <dbReference type="NCBI Taxonomy" id="1448059"/>
    <lineage>
        <taxon>Bacteria</taxon>
        <taxon>Bacillati</taxon>
        <taxon>Actinomycetota</taxon>
        <taxon>Actinomycetes</taxon>
        <taxon>Pseudonocardiales</taxon>
        <taxon>Pseudonocardiaceae</taxon>
        <taxon>Amycolatopsis</taxon>
    </lineage>
</organism>
<accession>A0ABZ1IDE9</accession>
<dbReference type="SUPFAM" id="SSF55424">
    <property type="entry name" value="FAD/NAD-linked reductases, dimerisation (C-terminal) domain"/>
    <property type="match status" value="1"/>
</dbReference>
<evidence type="ECO:0000256" key="2">
    <source>
        <dbReference type="ARBA" id="ARBA00022630"/>
    </source>
</evidence>
<proteinExistence type="predicted"/>
<keyword evidence="2" id="KW-0285">Flavoprotein</keyword>
<sequence length="410" mass="42783">MTVVVVVVGAGQAGVQVAASLREHGHAGRVVLVDTEEPLPYQRPPLSKTYLTDREPAEPTLRSAAFYAEHGIELRTGTRVRAVDVAAGVVTFGDGADLRWTDLVLATGSRPVPLAVPGTDLGGVLPLRTLADARRLRALLPSVRRVVVIGGGFIGLEVAGAALTSGAAVTVLEAAPRLLGRSVTATTAEVLLAHHRRWGIDVRVAAKATEIVGEHGKVRAVRTSDGDLLPAELVVVGIGITARDELAREAGLAVDDGIVVDAGLRTAHPHVYAIGDCARFPGPGVSTVRLESVQNATDQAEHVAQAIATGATAPYGAVPWFWSHQHGARLQMAGLTTGTDDTVVTGDPGKPAFSVYCFRGGALVGVESVNRPADHLKARKLLAEGRPVRRTEFGAGPGVTAGRLSREERS</sequence>
<evidence type="ECO:0000259" key="6">
    <source>
        <dbReference type="Pfam" id="PF07992"/>
    </source>
</evidence>
<feature type="region of interest" description="Disordered" evidence="5">
    <location>
        <begin position="389"/>
        <end position="410"/>
    </location>
</feature>
<feature type="domain" description="Reductase C-terminal" evidence="7">
    <location>
        <begin position="320"/>
        <end position="392"/>
    </location>
</feature>
<dbReference type="RefSeq" id="WP_326835298.1">
    <property type="nucleotide sequence ID" value="NZ_CP142149.1"/>
</dbReference>
<dbReference type="PRINTS" id="PR00368">
    <property type="entry name" value="FADPNR"/>
</dbReference>
<evidence type="ECO:0000256" key="5">
    <source>
        <dbReference type="SAM" id="MobiDB-lite"/>
    </source>
</evidence>
<keyword evidence="4" id="KW-0560">Oxidoreductase</keyword>
<comment type="cofactor">
    <cofactor evidence="1">
        <name>FAD</name>
        <dbReference type="ChEBI" id="CHEBI:57692"/>
    </cofactor>
</comment>
<gene>
    <name evidence="8" type="ORF">VSH64_10280</name>
</gene>
<protein>
    <submittedName>
        <fullName evidence="8">FAD-dependent oxidoreductase</fullName>
    </submittedName>
</protein>
<feature type="domain" description="FAD/NAD(P)-binding" evidence="6">
    <location>
        <begin position="5"/>
        <end position="300"/>
    </location>
</feature>
<dbReference type="Gene3D" id="3.30.390.30">
    <property type="match status" value="1"/>
</dbReference>
<dbReference type="Pfam" id="PF14759">
    <property type="entry name" value="Reductase_C"/>
    <property type="match status" value="1"/>
</dbReference>
<reference evidence="8 9" key="1">
    <citation type="journal article" date="2015" name="Int. J. Syst. Evol. Microbiol.">
        <title>Amycolatopsis rhabdoformis sp. nov., an actinomycete isolated from a tropical forest soil.</title>
        <authorList>
            <person name="Souza W.R."/>
            <person name="Silva R.E."/>
            <person name="Goodfellow M."/>
            <person name="Busarakam K."/>
            <person name="Figueiro F.S."/>
            <person name="Ferreira D."/>
            <person name="Rodrigues-Filho E."/>
            <person name="Moraes L.A.B."/>
            <person name="Zucchi T.D."/>
        </authorList>
    </citation>
    <scope>NUCLEOTIDE SEQUENCE [LARGE SCALE GENOMIC DNA]</scope>
    <source>
        <strain evidence="8 9">NCIMB 14900</strain>
    </source>
</reference>
<evidence type="ECO:0000259" key="7">
    <source>
        <dbReference type="Pfam" id="PF14759"/>
    </source>
</evidence>
<dbReference type="SUPFAM" id="SSF51905">
    <property type="entry name" value="FAD/NAD(P)-binding domain"/>
    <property type="match status" value="2"/>
</dbReference>
<dbReference type="InterPro" id="IPR050446">
    <property type="entry name" value="FAD-oxidoreductase/Apoptosis"/>
</dbReference>
<dbReference type="PANTHER" id="PTHR43557">
    <property type="entry name" value="APOPTOSIS-INDUCING FACTOR 1"/>
    <property type="match status" value="1"/>
</dbReference>
<dbReference type="PRINTS" id="PR00411">
    <property type="entry name" value="PNDRDTASEI"/>
</dbReference>
<evidence type="ECO:0000256" key="1">
    <source>
        <dbReference type="ARBA" id="ARBA00001974"/>
    </source>
</evidence>
<dbReference type="Proteomes" id="UP001330812">
    <property type="component" value="Chromosome"/>
</dbReference>
<name>A0ABZ1IDE9_9PSEU</name>
<dbReference type="InterPro" id="IPR028202">
    <property type="entry name" value="Reductase_C"/>
</dbReference>
<dbReference type="InterPro" id="IPR023753">
    <property type="entry name" value="FAD/NAD-binding_dom"/>
</dbReference>
<evidence type="ECO:0000313" key="8">
    <source>
        <dbReference type="EMBL" id="WSE32491.1"/>
    </source>
</evidence>
<evidence type="ECO:0000313" key="9">
    <source>
        <dbReference type="Proteomes" id="UP001330812"/>
    </source>
</evidence>
<dbReference type="PANTHER" id="PTHR43557:SF2">
    <property type="entry name" value="RIESKE DOMAIN-CONTAINING PROTEIN-RELATED"/>
    <property type="match status" value="1"/>
</dbReference>
<dbReference type="EMBL" id="CP142149">
    <property type="protein sequence ID" value="WSE32491.1"/>
    <property type="molecule type" value="Genomic_DNA"/>
</dbReference>